<reference evidence="2" key="1">
    <citation type="journal article" date="2020" name="Nat. Commun.">
        <title>Genome sequence of the cluster root forming white lupin.</title>
        <authorList>
            <person name="Hufnagel B."/>
            <person name="Marques A."/>
            <person name="Soriano A."/>
            <person name="Marques L."/>
            <person name="Divol F."/>
            <person name="Doumas P."/>
            <person name="Sallet E."/>
            <person name="Mancinotti D."/>
            <person name="Carrere S."/>
            <person name="Marande W."/>
            <person name="Arribat S."/>
            <person name="Keller J."/>
            <person name="Huneau C."/>
            <person name="Blein T."/>
            <person name="Aime D."/>
            <person name="Laguerre M."/>
            <person name="Taylor J."/>
            <person name="Schubert V."/>
            <person name="Nelson M."/>
            <person name="Geu-Flores F."/>
            <person name="Crespi M."/>
            <person name="Gallardo-Guerrero K."/>
            <person name="Delaux P.-M."/>
            <person name="Salse J."/>
            <person name="Berges H."/>
            <person name="Guyot R."/>
            <person name="Gouzy J."/>
            <person name="Peret B."/>
        </authorList>
    </citation>
    <scope>NUCLEOTIDE SEQUENCE [LARGE SCALE GENOMIC DNA]</scope>
    <source>
        <strain evidence="2">cv. Amiga</strain>
    </source>
</reference>
<name>A0A6A4PNG3_LUPAL</name>
<organism evidence="1 2">
    <name type="scientific">Lupinus albus</name>
    <name type="common">White lupine</name>
    <name type="synonym">Lupinus termis</name>
    <dbReference type="NCBI Taxonomy" id="3870"/>
    <lineage>
        <taxon>Eukaryota</taxon>
        <taxon>Viridiplantae</taxon>
        <taxon>Streptophyta</taxon>
        <taxon>Embryophyta</taxon>
        <taxon>Tracheophyta</taxon>
        <taxon>Spermatophyta</taxon>
        <taxon>Magnoliopsida</taxon>
        <taxon>eudicotyledons</taxon>
        <taxon>Gunneridae</taxon>
        <taxon>Pentapetalae</taxon>
        <taxon>rosids</taxon>
        <taxon>fabids</taxon>
        <taxon>Fabales</taxon>
        <taxon>Fabaceae</taxon>
        <taxon>Papilionoideae</taxon>
        <taxon>50 kb inversion clade</taxon>
        <taxon>genistoids sensu lato</taxon>
        <taxon>core genistoids</taxon>
        <taxon>Genisteae</taxon>
        <taxon>Lupinus</taxon>
    </lineage>
</organism>
<evidence type="ECO:0000313" key="1">
    <source>
        <dbReference type="EMBL" id="KAE9603010.1"/>
    </source>
</evidence>
<accession>A0A6A4PNG3</accession>
<evidence type="ECO:0000313" key="2">
    <source>
        <dbReference type="Proteomes" id="UP000447434"/>
    </source>
</evidence>
<proteinExistence type="predicted"/>
<comment type="caution">
    <text evidence="1">The sequence shown here is derived from an EMBL/GenBank/DDBJ whole genome shotgun (WGS) entry which is preliminary data.</text>
</comment>
<dbReference type="AlphaFoldDB" id="A0A6A4PNG3"/>
<dbReference type="EMBL" id="WOCE01000012">
    <property type="protein sequence ID" value="KAE9603010.1"/>
    <property type="molecule type" value="Genomic_DNA"/>
</dbReference>
<protein>
    <submittedName>
        <fullName evidence="1">Uncharacterized protein</fullName>
    </submittedName>
</protein>
<dbReference type="PANTHER" id="PTHR33184:SF72">
    <property type="entry name" value="BETA-1,3-N-ACETYLGLUCOSAMINYLTRANSFERASE FAMILY PROTEIN"/>
    <property type="match status" value="1"/>
</dbReference>
<sequence>MSAAIKTLSILLFLGLISGGYGGGLRFCRNSDVNVNQSQTGTQIKGKPEWVVTITNKCPCVIEQVTLNCTGFQTVEPIPSSTLNVTGDKCLLNNGKPINNGASVTFKYASDKSFPLNAINVAYNNC</sequence>
<dbReference type="GO" id="GO:0001709">
    <property type="term" value="P:cell fate determination"/>
    <property type="evidence" value="ECO:0007669"/>
    <property type="project" value="TreeGrafter"/>
</dbReference>
<dbReference type="Pfam" id="PF24068">
    <property type="entry name" value="TPD1_C"/>
    <property type="match status" value="1"/>
</dbReference>
<keyword evidence="2" id="KW-1185">Reference proteome</keyword>
<dbReference type="Proteomes" id="UP000447434">
    <property type="component" value="Chromosome 12"/>
</dbReference>
<gene>
    <name evidence="1" type="ORF">Lalb_Chr12g0205711</name>
</gene>
<dbReference type="PANTHER" id="PTHR33184">
    <property type="entry name" value="PROTEIN TAPETUM DETERMINANT 1-LIKE-RELATED"/>
    <property type="match status" value="1"/>
</dbReference>
<dbReference type="InterPro" id="IPR040361">
    <property type="entry name" value="TPD1"/>
</dbReference>
<dbReference type="OrthoDB" id="603213at2759"/>